<dbReference type="RefSeq" id="WP_120688852.1">
    <property type="nucleotide sequence ID" value="NZ_RAZT01000005.1"/>
</dbReference>
<feature type="compositionally biased region" description="Polar residues" evidence="1">
    <location>
        <begin position="306"/>
        <end position="318"/>
    </location>
</feature>
<dbReference type="AlphaFoldDB" id="A0A3A9Y8C4"/>
<proteinExistence type="predicted"/>
<feature type="compositionally biased region" description="Low complexity" evidence="1">
    <location>
        <begin position="224"/>
        <end position="245"/>
    </location>
</feature>
<feature type="compositionally biased region" description="Polar residues" evidence="1">
    <location>
        <begin position="170"/>
        <end position="190"/>
    </location>
</feature>
<name>A0A3A9Y8C4_9ACTN</name>
<evidence type="ECO:0000256" key="1">
    <source>
        <dbReference type="SAM" id="MobiDB-lite"/>
    </source>
</evidence>
<comment type="caution">
    <text evidence="2">The sequence shown here is derived from an EMBL/GenBank/DDBJ whole genome shotgun (WGS) entry which is preliminary data.</text>
</comment>
<evidence type="ECO:0000313" key="3">
    <source>
        <dbReference type="Proteomes" id="UP000275865"/>
    </source>
</evidence>
<feature type="region of interest" description="Disordered" evidence="1">
    <location>
        <begin position="159"/>
        <end position="332"/>
    </location>
</feature>
<protein>
    <submittedName>
        <fullName evidence="2">Uncharacterized protein</fullName>
    </submittedName>
</protein>
<dbReference type="EMBL" id="RAZT01000005">
    <property type="protein sequence ID" value="RKN32903.1"/>
    <property type="molecule type" value="Genomic_DNA"/>
</dbReference>
<evidence type="ECO:0000313" key="2">
    <source>
        <dbReference type="EMBL" id="RKN32903.1"/>
    </source>
</evidence>
<gene>
    <name evidence="2" type="ORF">D7044_11765</name>
</gene>
<organism evidence="2 3">
    <name type="scientific">Micromonospora musae</name>
    <dbReference type="NCBI Taxonomy" id="1894970"/>
    <lineage>
        <taxon>Bacteria</taxon>
        <taxon>Bacillati</taxon>
        <taxon>Actinomycetota</taxon>
        <taxon>Actinomycetes</taxon>
        <taxon>Micromonosporales</taxon>
        <taxon>Micromonosporaceae</taxon>
        <taxon>Micromonospora</taxon>
    </lineage>
</organism>
<feature type="compositionally biased region" description="Polar residues" evidence="1">
    <location>
        <begin position="246"/>
        <end position="270"/>
    </location>
</feature>
<sequence>MAEENPYQRETDLNTRTDWLADQKPVDVDIDGMVDYGKNMVTIQENLQNHGGQLSLLAELPNSAWEGAVLPEAGYIKGQMASNYGELQRYITYLGTALTNTGMAAQTIADAYSSTDGFSAASLDAVRFAFGDANAPRPPGLPPFVTGKTYWDQQFESLSATDQGGGGEQQKFTDTGQPTVNPDGSVTHTSLAEDGSVRTLTTQTLPGGGTLTTIVTKDPSGKVTSTSSSRTTTVVRDDSTITTTTNYDANGKTTGGSRQTTTYGEDGSNSRTDEQLDAEGETTSRSVDRQNADGTRHVTESDGEGNVTQELHVGQNTDGVDPSEVCDSPTRNALDEIKRHDYGI</sequence>
<reference evidence="2 3" key="1">
    <citation type="submission" date="2018-09" db="EMBL/GenBank/DDBJ databases">
        <title>Micromonospora sp. nov. MS1-9, isolated from a root of Musa sp.</title>
        <authorList>
            <person name="Kuncharoen N."/>
            <person name="Kudo T."/>
            <person name="Ohkuma M."/>
            <person name="Yuki M."/>
            <person name="Tanasupawat S."/>
        </authorList>
    </citation>
    <scope>NUCLEOTIDE SEQUENCE [LARGE SCALE GENOMIC DNA]</scope>
    <source>
        <strain evidence="2 3">MS1-9</strain>
    </source>
</reference>
<accession>A0A3A9Y8C4</accession>
<dbReference type="Proteomes" id="UP000275865">
    <property type="component" value="Unassembled WGS sequence"/>
</dbReference>
<feature type="compositionally biased region" description="Basic and acidic residues" evidence="1">
    <location>
        <begin position="286"/>
        <end position="300"/>
    </location>
</feature>